<keyword evidence="1" id="KW-0472">Membrane</keyword>
<keyword evidence="1" id="KW-0812">Transmembrane</keyword>
<dbReference type="Pfam" id="PF02667">
    <property type="entry name" value="SCFA_trans"/>
    <property type="match status" value="1"/>
</dbReference>
<sequence length="440" mass="48387">MKALTRFSTRLMERFLPDPLVIVVLLTLFVYVTGIFTTKTGPLEMVTFWGDGFWALLTFTIQMALILLLGHVMAMSKPFSKLLEKLARLPRSAGQAILMVSFVAALACFINWGFGLVLGVLFAKEVARVRDDTDYRLLIASSYSGFLIWHGGLSGSIPLTIATAGHPFEKQMGLVPVSETIFSTWNLLLVAILMISIPVLNYFMLPKKEDRFIIEKALLVENTEEVIDKKDLTPAERLEHSVILNYLIGLIGLVYIVYFFSKNGFNINLDIVNFIFLFVGLILHGTPRNYINAVNEAAKGVGSILIQFPFYAGLMGMMTQSGVAKNITDTFLSISNEHTFPALAFLSAGVVNFFVPSGGGQWAVQGPIMIEAAKELGVSKAVMSMAIAWGDAWTNMIQPFWALPALAIAGLKAKDIMGFCLFVLILSGVIITGMFLIISL</sequence>
<organism evidence="2 3">
    <name type="scientific">Macrococcus epidermidis</name>
    <dbReference type="NCBI Taxonomy" id="1902580"/>
    <lineage>
        <taxon>Bacteria</taxon>
        <taxon>Bacillati</taxon>
        <taxon>Bacillota</taxon>
        <taxon>Bacilli</taxon>
        <taxon>Bacillales</taxon>
        <taxon>Staphylococcaceae</taxon>
        <taxon>Macrococcus</taxon>
    </lineage>
</organism>
<dbReference type="EMBL" id="PZJH01000001">
    <property type="protein sequence ID" value="RAK45902.1"/>
    <property type="molecule type" value="Genomic_DNA"/>
</dbReference>
<gene>
    <name evidence="2" type="ORF">BHU61_00215</name>
</gene>
<feature type="transmembrane region" description="Helical" evidence="1">
    <location>
        <begin position="267"/>
        <end position="285"/>
    </location>
</feature>
<protein>
    <submittedName>
        <fullName evidence="2">Short-chain fatty acid transporter</fullName>
    </submittedName>
</protein>
<feature type="transmembrane region" description="Helical" evidence="1">
    <location>
        <begin position="185"/>
        <end position="205"/>
    </location>
</feature>
<feature type="transmembrane region" description="Helical" evidence="1">
    <location>
        <begin position="53"/>
        <end position="75"/>
    </location>
</feature>
<feature type="transmembrane region" description="Helical" evidence="1">
    <location>
        <begin position="96"/>
        <end position="123"/>
    </location>
</feature>
<evidence type="ECO:0000313" key="2">
    <source>
        <dbReference type="EMBL" id="RAK45902.1"/>
    </source>
</evidence>
<dbReference type="PANTHER" id="PTHR41983:SF2">
    <property type="entry name" value="SHORT-CHAIN FATTY ACID TRANSPORTER-RELATED"/>
    <property type="match status" value="1"/>
</dbReference>
<name>A0A327ZUD5_9STAP</name>
<evidence type="ECO:0000256" key="1">
    <source>
        <dbReference type="SAM" id="Phobius"/>
    </source>
</evidence>
<dbReference type="InterPro" id="IPR006160">
    <property type="entry name" value="SCFA_transpt_AtoE"/>
</dbReference>
<accession>A0A327ZUD5</accession>
<dbReference type="AlphaFoldDB" id="A0A327ZUD5"/>
<evidence type="ECO:0000313" key="3">
    <source>
        <dbReference type="Proteomes" id="UP000249808"/>
    </source>
</evidence>
<dbReference type="GO" id="GO:0005886">
    <property type="term" value="C:plasma membrane"/>
    <property type="evidence" value="ECO:0007669"/>
    <property type="project" value="TreeGrafter"/>
</dbReference>
<dbReference type="Proteomes" id="UP000249808">
    <property type="component" value="Unassembled WGS sequence"/>
</dbReference>
<comment type="caution">
    <text evidence="2">The sequence shown here is derived from an EMBL/GenBank/DDBJ whole genome shotgun (WGS) entry which is preliminary data.</text>
</comment>
<dbReference type="RefSeq" id="WP_111714083.1">
    <property type="nucleotide sequence ID" value="NZ_JBHSSR010000001.1"/>
</dbReference>
<dbReference type="PANTHER" id="PTHR41983">
    <property type="entry name" value="SHORT-CHAIN FATTY ACID TRANSPORTER-RELATED"/>
    <property type="match status" value="1"/>
</dbReference>
<keyword evidence="1" id="KW-1133">Transmembrane helix</keyword>
<feature type="transmembrane region" description="Helical" evidence="1">
    <location>
        <begin position="416"/>
        <end position="438"/>
    </location>
</feature>
<feature type="transmembrane region" description="Helical" evidence="1">
    <location>
        <begin position="20"/>
        <end position="38"/>
    </location>
</feature>
<reference evidence="2 3" key="1">
    <citation type="journal article" date="2018" name="Front. Microbiol.">
        <title>Description and Comparative Genomics of Macrococcus caseolyticus subsp. hominis subsp. nov., Macrococcus goetzii sp. nov., Macrococcus epidermidis sp. nov., and Macrococcus bohemicus sp. nov., Novel Macrococci From Human Clinical Material With Virulence Potential and Suspected Uptake of Foreign DNA by Natural Transformation.</title>
        <authorList>
            <person name="Maslanova I."/>
            <person name="Wertheimer Z."/>
            <person name="Sedlacek I."/>
            <person name="Svec P."/>
            <person name="Indrakova A."/>
            <person name="Kovarovic V."/>
            <person name="Schumann P."/>
            <person name="Sproer C."/>
            <person name="Kralova S."/>
            <person name="Sedo O."/>
            <person name="Kristofova L."/>
            <person name="Vrbovska V."/>
            <person name="Fuzik T."/>
            <person name="Petras P."/>
            <person name="Zdrahal Z."/>
            <person name="Ruzickova V."/>
            <person name="Doskar J."/>
            <person name="Pantucek R."/>
        </authorList>
    </citation>
    <scope>NUCLEOTIDE SEQUENCE [LARGE SCALE GENOMIC DNA]</scope>
    <source>
        <strain evidence="2 3">01/688</strain>
    </source>
</reference>
<keyword evidence="3" id="KW-1185">Reference proteome</keyword>
<feature type="transmembrane region" description="Helical" evidence="1">
    <location>
        <begin position="242"/>
        <end position="260"/>
    </location>
</feature>
<feature type="transmembrane region" description="Helical" evidence="1">
    <location>
        <begin position="297"/>
        <end position="317"/>
    </location>
</feature>
<proteinExistence type="predicted"/>